<dbReference type="AlphaFoldDB" id="A0A1I5F3K7"/>
<dbReference type="EMBL" id="FOVP01000018">
    <property type="protein sequence ID" value="SFO18322.1"/>
    <property type="molecule type" value="Genomic_DNA"/>
</dbReference>
<dbReference type="Proteomes" id="UP000198599">
    <property type="component" value="Unassembled WGS sequence"/>
</dbReference>
<keyword evidence="2" id="KW-1185">Reference proteome</keyword>
<sequence length="79" mass="8483">MTALASRQIDPTARTGLEVFAPKRQIRVEDLDPRSDGTLRDEARALRQRLAPCFAPDAANEAARIKEGGATIAVPPSLA</sequence>
<accession>A0A1I5F3K7</accession>
<evidence type="ECO:0000313" key="2">
    <source>
        <dbReference type="Proteomes" id="UP000198599"/>
    </source>
</evidence>
<name>A0A1I5F3K7_9RHOB</name>
<protein>
    <submittedName>
        <fullName evidence="1">Uncharacterized protein</fullName>
    </submittedName>
</protein>
<evidence type="ECO:0000313" key="1">
    <source>
        <dbReference type="EMBL" id="SFO18322.1"/>
    </source>
</evidence>
<organism evidence="1 2">
    <name type="scientific">Roseovarius lutimaris</name>
    <dbReference type="NCBI Taxonomy" id="1005928"/>
    <lineage>
        <taxon>Bacteria</taxon>
        <taxon>Pseudomonadati</taxon>
        <taxon>Pseudomonadota</taxon>
        <taxon>Alphaproteobacteria</taxon>
        <taxon>Rhodobacterales</taxon>
        <taxon>Roseobacteraceae</taxon>
        <taxon>Roseovarius</taxon>
    </lineage>
</organism>
<dbReference type="STRING" id="1005928.SAMN04487859_11846"/>
<reference evidence="2" key="1">
    <citation type="submission" date="2016-10" db="EMBL/GenBank/DDBJ databases">
        <authorList>
            <person name="Varghese N."/>
            <person name="Submissions S."/>
        </authorList>
    </citation>
    <scope>NUCLEOTIDE SEQUENCE [LARGE SCALE GENOMIC DNA]</scope>
    <source>
        <strain evidence="2">DSM 28463</strain>
    </source>
</reference>
<proteinExistence type="predicted"/>
<gene>
    <name evidence="1" type="ORF">SAMN04487859_11846</name>
</gene>